<comment type="caution">
    <text evidence="2">The sequence shown here is derived from an EMBL/GenBank/DDBJ whole genome shotgun (WGS) entry which is preliminary data.</text>
</comment>
<feature type="region of interest" description="Disordered" evidence="1">
    <location>
        <begin position="155"/>
        <end position="206"/>
    </location>
</feature>
<keyword evidence="3" id="KW-1185">Reference proteome</keyword>
<sequence>MGDIVSAQRDNTEDTESQAQDSDAEDKTVDDKEALLEYVEIDDRTDSDPEADEEELNENEDRMNEINRGFRKFFSNIGLRLNVKQETDDKQAETASDEPVMPDAEEEPSYLGDTCDMANESASETAENNADLHVALDSADNESTTCPTKDMMEMAEESKGKADAEVKSPEEGGFTDVQEDMIETAEESKGKVESEVNLPEEGGVTDVQEDMIELGEESKDKVEAEVKSPDKGGVADVQEGMIETAEESKGEVDAAVKTTEEVEVTDANKAIDICCKDEHEVVTPRKEGEPTIKME</sequence>
<dbReference type="EMBL" id="JANIIK010000035">
    <property type="protein sequence ID" value="KAJ3613088.1"/>
    <property type="molecule type" value="Genomic_DNA"/>
</dbReference>
<evidence type="ECO:0000256" key="1">
    <source>
        <dbReference type="SAM" id="MobiDB-lite"/>
    </source>
</evidence>
<accession>A0A9Q0EV64</accession>
<feature type="compositionally biased region" description="Basic and acidic residues" evidence="1">
    <location>
        <begin position="25"/>
        <end position="47"/>
    </location>
</feature>
<feature type="compositionally biased region" description="Basic and acidic residues" evidence="1">
    <location>
        <begin position="217"/>
        <end position="230"/>
    </location>
</feature>
<dbReference type="Proteomes" id="UP001148018">
    <property type="component" value="Unassembled WGS sequence"/>
</dbReference>
<evidence type="ECO:0000313" key="2">
    <source>
        <dbReference type="EMBL" id="KAJ3613088.1"/>
    </source>
</evidence>
<proteinExistence type="predicted"/>
<name>A0A9Q0EV64_9TELE</name>
<organism evidence="2 3">
    <name type="scientific">Muraenolepis orangiensis</name>
    <name type="common">Patagonian moray cod</name>
    <dbReference type="NCBI Taxonomy" id="630683"/>
    <lineage>
        <taxon>Eukaryota</taxon>
        <taxon>Metazoa</taxon>
        <taxon>Chordata</taxon>
        <taxon>Craniata</taxon>
        <taxon>Vertebrata</taxon>
        <taxon>Euteleostomi</taxon>
        <taxon>Actinopterygii</taxon>
        <taxon>Neopterygii</taxon>
        <taxon>Teleostei</taxon>
        <taxon>Neoteleostei</taxon>
        <taxon>Acanthomorphata</taxon>
        <taxon>Zeiogadaria</taxon>
        <taxon>Gadariae</taxon>
        <taxon>Gadiformes</taxon>
        <taxon>Muraenolepidoidei</taxon>
        <taxon>Muraenolepididae</taxon>
        <taxon>Muraenolepis</taxon>
    </lineage>
</organism>
<feature type="region of interest" description="Disordered" evidence="1">
    <location>
        <begin position="84"/>
        <end position="126"/>
    </location>
</feature>
<gene>
    <name evidence="2" type="ORF">NHX12_019344</name>
</gene>
<reference evidence="2" key="1">
    <citation type="submission" date="2022-07" db="EMBL/GenBank/DDBJ databases">
        <title>Chromosome-level genome of Muraenolepis orangiensis.</title>
        <authorList>
            <person name="Kim J."/>
        </authorList>
    </citation>
    <scope>NUCLEOTIDE SEQUENCE</scope>
    <source>
        <strain evidence="2">KU_S4_2022</strain>
        <tissue evidence="2">Muscle</tissue>
    </source>
</reference>
<evidence type="ECO:0000313" key="3">
    <source>
        <dbReference type="Proteomes" id="UP001148018"/>
    </source>
</evidence>
<dbReference type="OrthoDB" id="8958681at2759"/>
<protein>
    <submittedName>
        <fullName evidence="2">Uncharacterized protein</fullName>
    </submittedName>
</protein>
<feature type="region of interest" description="Disordered" evidence="1">
    <location>
        <begin position="1"/>
        <end position="65"/>
    </location>
</feature>
<dbReference type="AlphaFoldDB" id="A0A9Q0EV64"/>
<feature type="non-terminal residue" evidence="2">
    <location>
        <position position="295"/>
    </location>
</feature>
<feature type="compositionally biased region" description="Acidic residues" evidence="1">
    <location>
        <begin position="48"/>
        <end position="58"/>
    </location>
</feature>
<feature type="compositionally biased region" description="Basic and acidic residues" evidence="1">
    <location>
        <begin position="155"/>
        <end position="170"/>
    </location>
</feature>
<feature type="region of interest" description="Disordered" evidence="1">
    <location>
        <begin position="217"/>
        <end position="236"/>
    </location>
</feature>